<keyword evidence="5" id="KW-0227">DNA damage</keyword>
<dbReference type="Gene3D" id="3.40.10.10">
    <property type="entry name" value="DNA Methylphosphotriester Repair Domain"/>
    <property type="match status" value="1"/>
</dbReference>
<dbReference type="InterPro" id="IPR018060">
    <property type="entry name" value="HTH_AraC"/>
</dbReference>
<dbReference type="GO" id="GO:0003677">
    <property type="term" value="F:DNA binding"/>
    <property type="evidence" value="ECO:0007669"/>
    <property type="project" value="UniProtKB-KW"/>
</dbReference>
<reference evidence="12 13" key="1">
    <citation type="submission" date="2024-06" db="EMBL/GenBank/DDBJ databases">
        <authorList>
            <person name="Kim D.-U."/>
        </authorList>
    </citation>
    <scope>NUCLEOTIDE SEQUENCE [LARGE SCALE GENOMIC DNA]</scope>
    <source>
        <strain evidence="12 13">KACC15460</strain>
    </source>
</reference>
<dbReference type="SUPFAM" id="SSF46689">
    <property type="entry name" value="Homeodomain-like"/>
    <property type="match status" value="1"/>
</dbReference>
<dbReference type="InterPro" id="IPR036217">
    <property type="entry name" value="MethylDNA_cys_MeTrfase_DNAb"/>
</dbReference>
<dbReference type="SMART" id="SM00342">
    <property type="entry name" value="HTH_ARAC"/>
    <property type="match status" value="1"/>
</dbReference>
<evidence type="ECO:0000313" key="12">
    <source>
        <dbReference type="EMBL" id="MET2825667.1"/>
    </source>
</evidence>
<keyword evidence="12" id="KW-0238">DNA-binding</keyword>
<dbReference type="InterPro" id="IPR014048">
    <property type="entry name" value="MethylDNA_cys_MeTrfase_DNA-bd"/>
</dbReference>
<feature type="domain" description="HTH araC/xylS-type" evidence="11">
    <location>
        <begin position="97"/>
        <end position="193"/>
    </location>
</feature>
<comment type="catalytic activity">
    <reaction evidence="10">
        <text>a 6-O-methyl-2'-deoxyguanosine in DNA + L-cysteinyl-[protein] = S-methyl-L-cysteinyl-[protein] + a 2'-deoxyguanosine in DNA</text>
        <dbReference type="Rhea" id="RHEA:24000"/>
        <dbReference type="Rhea" id="RHEA-COMP:10131"/>
        <dbReference type="Rhea" id="RHEA-COMP:10132"/>
        <dbReference type="Rhea" id="RHEA-COMP:11367"/>
        <dbReference type="Rhea" id="RHEA-COMP:11368"/>
        <dbReference type="ChEBI" id="CHEBI:29950"/>
        <dbReference type="ChEBI" id="CHEBI:82612"/>
        <dbReference type="ChEBI" id="CHEBI:85445"/>
        <dbReference type="ChEBI" id="CHEBI:85448"/>
        <dbReference type="EC" id="2.1.1.63"/>
    </reaction>
</comment>
<dbReference type="InterPro" id="IPR035451">
    <property type="entry name" value="Ada-like_dom_sf"/>
</dbReference>
<accession>A0ABV2D6K8</accession>
<evidence type="ECO:0000256" key="10">
    <source>
        <dbReference type="ARBA" id="ARBA00049348"/>
    </source>
</evidence>
<keyword evidence="6" id="KW-0805">Transcription regulation</keyword>
<dbReference type="CDD" id="cd06445">
    <property type="entry name" value="ATase"/>
    <property type="match status" value="1"/>
</dbReference>
<dbReference type="Gene3D" id="1.10.10.60">
    <property type="entry name" value="Homeodomain-like"/>
    <property type="match status" value="1"/>
</dbReference>
<dbReference type="PANTHER" id="PTHR10815:SF14">
    <property type="entry name" value="BIFUNCTIONAL TRANSCRIPTIONAL ACTIVATOR_DNA REPAIR ENZYME ADA"/>
    <property type="match status" value="1"/>
</dbReference>
<dbReference type="EC" id="2.1.1.-" evidence="12"/>
<evidence type="ECO:0000313" key="13">
    <source>
        <dbReference type="Proteomes" id="UP001548832"/>
    </source>
</evidence>
<dbReference type="PIRSF" id="PIRSF000409">
    <property type="entry name" value="Ada"/>
    <property type="match status" value="1"/>
</dbReference>
<dbReference type="InterPro" id="IPR016221">
    <property type="entry name" value="Bifunct_regulatory_prot_Ada"/>
</dbReference>
<comment type="cofactor">
    <cofactor evidence="2">
        <name>Zn(2+)</name>
        <dbReference type="ChEBI" id="CHEBI:29105"/>
    </cofactor>
</comment>
<dbReference type="InterPro" id="IPR004026">
    <property type="entry name" value="Ada_DNA_repair_Zn-bd"/>
</dbReference>
<protein>
    <submittedName>
        <fullName evidence="12">Bifunctional DNA-binding transcriptional regulator/O6-methylguanine-DNA methyltransferase Ada</fullName>
        <ecNumber evidence="12">2.1.1.-</ecNumber>
    </submittedName>
</protein>
<keyword evidence="13" id="KW-1185">Reference proteome</keyword>
<dbReference type="PANTHER" id="PTHR10815">
    <property type="entry name" value="METHYLATED-DNA--PROTEIN-CYSTEINE METHYLTRANSFERASE"/>
    <property type="match status" value="1"/>
</dbReference>
<keyword evidence="9" id="KW-0234">DNA repair</keyword>
<dbReference type="NCBIfam" id="TIGR00589">
    <property type="entry name" value="ogt"/>
    <property type="match status" value="1"/>
</dbReference>
<comment type="catalytic activity">
    <reaction evidence="1">
        <text>a 4-O-methyl-thymidine in DNA + L-cysteinyl-[protein] = a thymidine in DNA + S-methyl-L-cysteinyl-[protein]</text>
        <dbReference type="Rhea" id="RHEA:53428"/>
        <dbReference type="Rhea" id="RHEA-COMP:10131"/>
        <dbReference type="Rhea" id="RHEA-COMP:10132"/>
        <dbReference type="Rhea" id="RHEA-COMP:13555"/>
        <dbReference type="Rhea" id="RHEA-COMP:13556"/>
        <dbReference type="ChEBI" id="CHEBI:29950"/>
        <dbReference type="ChEBI" id="CHEBI:82612"/>
        <dbReference type="ChEBI" id="CHEBI:137386"/>
        <dbReference type="ChEBI" id="CHEBI:137387"/>
        <dbReference type="EC" id="2.1.1.63"/>
    </reaction>
</comment>
<dbReference type="GO" id="GO:0032259">
    <property type="term" value="P:methylation"/>
    <property type="evidence" value="ECO:0007669"/>
    <property type="project" value="UniProtKB-KW"/>
</dbReference>
<dbReference type="SUPFAM" id="SSF57884">
    <property type="entry name" value="Ada DNA repair protein, N-terminal domain (N-Ada 10)"/>
    <property type="match status" value="1"/>
</dbReference>
<dbReference type="NCBIfam" id="NF011964">
    <property type="entry name" value="PRK15435.1"/>
    <property type="match status" value="1"/>
</dbReference>
<dbReference type="SUPFAM" id="SSF46767">
    <property type="entry name" value="Methylated DNA-protein cysteine methyltransferase, C-terminal domain"/>
    <property type="match status" value="1"/>
</dbReference>
<evidence type="ECO:0000256" key="4">
    <source>
        <dbReference type="ARBA" id="ARBA00022679"/>
    </source>
</evidence>
<evidence type="ECO:0000256" key="3">
    <source>
        <dbReference type="ARBA" id="ARBA00022603"/>
    </source>
</evidence>
<evidence type="ECO:0000256" key="5">
    <source>
        <dbReference type="ARBA" id="ARBA00022763"/>
    </source>
</evidence>
<comment type="caution">
    <text evidence="12">The sequence shown here is derived from an EMBL/GenBank/DDBJ whole genome shotgun (WGS) entry which is preliminary data.</text>
</comment>
<evidence type="ECO:0000256" key="1">
    <source>
        <dbReference type="ARBA" id="ARBA00001286"/>
    </source>
</evidence>
<keyword evidence="4 12" id="KW-0808">Transferase</keyword>
<dbReference type="GO" id="GO:0008168">
    <property type="term" value="F:methyltransferase activity"/>
    <property type="evidence" value="ECO:0007669"/>
    <property type="project" value="UniProtKB-KW"/>
</dbReference>
<dbReference type="PROSITE" id="PS00374">
    <property type="entry name" value="MGMT"/>
    <property type="match status" value="1"/>
</dbReference>
<name>A0ABV2D6K8_9HYPH</name>
<dbReference type="Proteomes" id="UP001548832">
    <property type="component" value="Unassembled WGS sequence"/>
</dbReference>
<dbReference type="InterPro" id="IPR036631">
    <property type="entry name" value="MGMT_N_sf"/>
</dbReference>
<dbReference type="InterPro" id="IPR001497">
    <property type="entry name" value="MethylDNA_cys_MeTrfase_AS"/>
</dbReference>
<dbReference type="Gene3D" id="1.10.10.10">
    <property type="entry name" value="Winged helix-like DNA-binding domain superfamily/Winged helix DNA-binding domain"/>
    <property type="match status" value="1"/>
</dbReference>
<evidence type="ECO:0000256" key="9">
    <source>
        <dbReference type="ARBA" id="ARBA00023204"/>
    </source>
</evidence>
<dbReference type="SUPFAM" id="SSF53155">
    <property type="entry name" value="Methylated DNA-protein cysteine methyltransferase domain"/>
    <property type="match status" value="1"/>
</dbReference>
<proteinExistence type="predicted"/>
<organism evidence="12 13">
    <name type="scientific">Mesorhizobium shangrilense</name>
    <dbReference type="NCBI Taxonomy" id="460060"/>
    <lineage>
        <taxon>Bacteria</taxon>
        <taxon>Pseudomonadati</taxon>
        <taxon>Pseudomonadota</taxon>
        <taxon>Alphaproteobacteria</taxon>
        <taxon>Hyphomicrobiales</taxon>
        <taxon>Phyllobacteriaceae</taxon>
        <taxon>Mesorhizobium</taxon>
    </lineage>
</organism>
<gene>
    <name evidence="12" type="primary">ada</name>
    <name evidence="12" type="ORF">ABVQ20_01610</name>
</gene>
<evidence type="ECO:0000256" key="7">
    <source>
        <dbReference type="ARBA" id="ARBA00023159"/>
    </source>
</evidence>
<dbReference type="Gene3D" id="3.30.160.70">
    <property type="entry name" value="Methylated DNA-protein cysteine methyltransferase domain"/>
    <property type="match status" value="1"/>
</dbReference>
<dbReference type="InterPro" id="IPR036388">
    <property type="entry name" value="WH-like_DNA-bd_sf"/>
</dbReference>
<evidence type="ECO:0000259" key="11">
    <source>
        <dbReference type="PROSITE" id="PS01124"/>
    </source>
</evidence>
<dbReference type="EMBL" id="JBEWSZ010000001">
    <property type="protein sequence ID" value="MET2825667.1"/>
    <property type="molecule type" value="Genomic_DNA"/>
</dbReference>
<dbReference type="Pfam" id="PF12833">
    <property type="entry name" value="HTH_18"/>
    <property type="match status" value="1"/>
</dbReference>
<dbReference type="Pfam" id="PF01035">
    <property type="entry name" value="DNA_binding_1"/>
    <property type="match status" value="1"/>
</dbReference>
<keyword evidence="8" id="KW-0804">Transcription</keyword>
<keyword evidence="3 12" id="KW-0489">Methyltransferase</keyword>
<dbReference type="PROSITE" id="PS01124">
    <property type="entry name" value="HTH_ARAC_FAMILY_2"/>
    <property type="match status" value="1"/>
</dbReference>
<evidence type="ECO:0000256" key="2">
    <source>
        <dbReference type="ARBA" id="ARBA00001947"/>
    </source>
</evidence>
<dbReference type="Pfam" id="PF02805">
    <property type="entry name" value="Ada_Zn_binding"/>
    <property type="match status" value="1"/>
</dbReference>
<sequence length="365" mass="38849">MNMAIRDIPQSTPLAVTDDPRWALIVTRDRGADGQFWYSVSTTGVYCRPSCPSRAANPRNVAIHATLQAARATGFRPCKRCRPDEPAVDGANAVMIASACRLIEQSEEEPSLATLAASVGRSSSHFHRLFKATTGLTPKAYAAAQRAAKVRQGLEAGASVTAAIYDAGFNSSGRFYEKSTDMLGMTPSRYRAGGENEEIRFAVAESSLGAVLVASSARGVAAILLGDDPGELVEDLQDRFPRARLVGADRDYEALVARVVGLVEAPGLGLDLPLDVRGTAFQQRVWQALREIPAGRTVSYAEIARRIGAPGAMRAVAGACAANKLAVAIPCHRVIRNDGALSGYAWGVERKRCLIDREAAPGAAR</sequence>
<keyword evidence="7" id="KW-0010">Activator</keyword>
<evidence type="ECO:0000256" key="6">
    <source>
        <dbReference type="ARBA" id="ARBA00023015"/>
    </source>
</evidence>
<evidence type="ECO:0000256" key="8">
    <source>
        <dbReference type="ARBA" id="ARBA00023163"/>
    </source>
</evidence>
<dbReference type="InterPro" id="IPR009057">
    <property type="entry name" value="Homeodomain-like_sf"/>
</dbReference>